<dbReference type="EMBL" id="MLFR01000005">
    <property type="protein sequence ID" value="ORM70301.1"/>
    <property type="molecule type" value="Genomic_DNA"/>
</dbReference>
<feature type="transmembrane region" description="Helical" evidence="9">
    <location>
        <begin position="151"/>
        <end position="170"/>
    </location>
</feature>
<protein>
    <recommendedName>
        <fullName evidence="9">Branched-chain amino acid transport system carrier protein</fullName>
    </recommendedName>
</protein>
<feature type="transmembrane region" description="Helical" evidence="9">
    <location>
        <begin position="40"/>
        <end position="61"/>
    </location>
</feature>
<feature type="transmembrane region" description="Helical" evidence="9">
    <location>
        <begin position="119"/>
        <end position="139"/>
    </location>
</feature>
<dbReference type="AlphaFoldDB" id="A0A1X1D1A2"/>
<comment type="caution">
    <text evidence="10">The sequence shown here is derived from an EMBL/GenBank/DDBJ whole genome shotgun (WGS) entry which is preliminary data.</text>
</comment>
<comment type="subcellular location">
    <subcellularLocation>
        <location evidence="9">Cell inner membrane</location>
        <topology evidence="9">Multi-pass membrane protein</topology>
    </subcellularLocation>
    <subcellularLocation>
        <location evidence="1">Cell membrane</location>
        <topology evidence="1">Multi-pass membrane protein</topology>
    </subcellularLocation>
</comment>
<comment type="function">
    <text evidence="9">Component of the transport system for branched-chain amino acids.</text>
</comment>
<keyword evidence="6 9" id="KW-0029">Amino-acid transport</keyword>
<dbReference type="GO" id="GO:0005304">
    <property type="term" value="F:L-valine transmembrane transporter activity"/>
    <property type="evidence" value="ECO:0007669"/>
    <property type="project" value="TreeGrafter"/>
</dbReference>
<feature type="transmembrane region" description="Helical" evidence="9">
    <location>
        <begin position="341"/>
        <end position="362"/>
    </location>
</feature>
<keyword evidence="8 9" id="KW-0472">Membrane</keyword>
<feature type="transmembrane region" description="Helical" evidence="9">
    <location>
        <begin position="408"/>
        <end position="427"/>
    </location>
</feature>
<evidence type="ECO:0000256" key="6">
    <source>
        <dbReference type="ARBA" id="ARBA00022970"/>
    </source>
</evidence>
<keyword evidence="5 9" id="KW-0812">Transmembrane</keyword>
<comment type="similarity">
    <text evidence="2 9">Belongs to the branched chain amino acid transporter family.</text>
</comment>
<keyword evidence="3 9" id="KW-0813">Transport</keyword>
<dbReference type="PANTHER" id="PTHR30588">
    <property type="entry name" value="BRANCHED-CHAIN AMINO ACID TRANSPORT SYSTEM 2 CARRIER PROTEIN"/>
    <property type="match status" value="1"/>
</dbReference>
<dbReference type="OrthoDB" id="9783920at2"/>
<sequence>MKTFRIRDIFILGLMNFALFVGAGNIIFPPFIGLQAGTSVWVAAAGFLLTGVGLPVVTAMAMAKAGGSLADITKPVGRHCGMLLTIICYLCVGPLFATPRTASVSYELAIRPFTESDRWLPLWSIAYFTVVILVSLYPGRLLDTVGKVLSPVKIIALLILAVTAIILPAGKPQQPVSAYATAPFSEGLTNGYLTMDTLAALVFGLVIVGAIQSRGITSVRLVTRYAVLSGLIAGAGLVLVYLSLFRLGTGSTGLIENATNGAQVLSSYVHFSYGTAGNIFLGVLITVACMVTAIGLTCACAGYFSSITPISYRAYVWFFAAFAMLVSNLGLTHLITVSVPILTAIYPVFVVLILTYFIRGWFQSAPRVVRPAALIAFLFGLADALEASGVTLKPFILARQMPLHDQGLAWILPVLSIMVLAAMLDRLKGPAKTTARQERRSCEKAGMP</sequence>
<proteinExistence type="inferred from homology"/>
<reference evidence="10 11" key="1">
    <citation type="journal article" date="2017" name="Antonie Van Leeuwenhoek">
        <title>Phylogenomic resolution of the bacterial genus Pantoea and its relationship with Erwinia and Tatumella.</title>
        <authorList>
            <person name="Palmer M."/>
            <person name="Steenkamp E.T."/>
            <person name="Coetzee M.P."/>
            <person name="Chan W.Y."/>
            <person name="van Zyl E."/>
            <person name="De Maayer P."/>
            <person name="Coutinho T.A."/>
            <person name="Blom J."/>
            <person name="Smits T.H."/>
            <person name="Duffy B."/>
            <person name="Venter S.N."/>
        </authorList>
    </citation>
    <scope>NUCLEOTIDE SEQUENCE [LARGE SCALE GENOMIC DNA]</scope>
    <source>
        <strain evidence="10 11">LMG 26275</strain>
    </source>
</reference>
<dbReference type="NCBIfam" id="TIGR00796">
    <property type="entry name" value="livcs"/>
    <property type="match status" value="1"/>
</dbReference>
<dbReference type="GO" id="GO:0005886">
    <property type="term" value="C:plasma membrane"/>
    <property type="evidence" value="ECO:0007669"/>
    <property type="project" value="UniProtKB-SubCell"/>
</dbReference>
<feature type="transmembrane region" description="Helical" evidence="9">
    <location>
        <begin position="81"/>
        <end position="99"/>
    </location>
</feature>
<evidence type="ECO:0000256" key="7">
    <source>
        <dbReference type="ARBA" id="ARBA00022989"/>
    </source>
</evidence>
<dbReference type="Proteomes" id="UP000193558">
    <property type="component" value="Unassembled WGS sequence"/>
</dbReference>
<gene>
    <name evidence="10" type="ORF">HA51_08330</name>
</gene>
<organism evidence="10 11">
    <name type="scientific">Pantoea rwandensis</name>
    <dbReference type="NCBI Taxonomy" id="1076550"/>
    <lineage>
        <taxon>Bacteria</taxon>
        <taxon>Pseudomonadati</taxon>
        <taxon>Pseudomonadota</taxon>
        <taxon>Gammaproteobacteria</taxon>
        <taxon>Enterobacterales</taxon>
        <taxon>Erwiniaceae</taxon>
        <taxon>Pantoea</taxon>
    </lineage>
</organism>
<keyword evidence="7 9" id="KW-1133">Transmembrane helix</keyword>
<feature type="transmembrane region" description="Helical" evidence="9">
    <location>
        <begin position="9"/>
        <end position="28"/>
    </location>
</feature>
<dbReference type="GO" id="GO:0015190">
    <property type="term" value="F:L-leucine transmembrane transporter activity"/>
    <property type="evidence" value="ECO:0007669"/>
    <property type="project" value="TreeGrafter"/>
</dbReference>
<evidence type="ECO:0000313" key="10">
    <source>
        <dbReference type="EMBL" id="ORM70301.1"/>
    </source>
</evidence>
<evidence type="ECO:0000256" key="4">
    <source>
        <dbReference type="ARBA" id="ARBA00022475"/>
    </source>
</evidence>
<dbReference type="GO" id="GO:0015820">
    <property type="term" value="P:L-leucine transport"/>
    <property type="evidence" value="ECO:0007669"/>
    <property type="project" value="TreeGrafter"/>
</dbReference>
<feature type="transmembrane region" description="Helical" evidence="9">
    <location>
        <begin position="374"/>
        <end position="396"/>
    </location>
</feature>
<evidence type="ECO:0000256" key="9">
    <source>
        <dbReference type="RuleBase" id="RU362122"/>
    </source>
</evidence>
<feature type="transmembrane region" description="Helical" evidence="9">
    <location>
        <begin position="190"/>
        <end position="211"/>
    </location>
</feature>
<evidence type="ECO:0000256" key="3">
    <source>
        <dbReference type="ARBA" id="ARBA00022448"/>
    </source>
</evidence>
<name>A0A1X1D1A2_9GAMM</name>
<dbReference type="RefSeq" id="WP_084934083.1">
    <property type="nucleotide sequence ID" value="NZ_MLFR01000005.1"/>
</dbReference>
<accession>A0A1X1D1A2</accession>
<feature type="transmembrane region" description="Helical" evidence="9">
    <location>
        <begin position="316"/>
        <end position="335"/>
    </location>
</feature>
<dbReference type="PANTHER" id="PTHR30588:SF0">
    <property type="entry name" value="BRANCHED-CHAIN AMINO ACID PERMEASE BRNQ"/>
    <property type="match status" value="1"/>
</dbReference>
<evidence type="ECO:0000256" key="5">
    <source>
        <dbReference type="ARBA" id="ARBA00022692"/>
    </source>
</evidence>
<feature type="transmembrane region" description="Helical" evidence="9">
    <location>
        <begin position="279"/>
        <end position="304"/>
    </location>
</feature>
<evidence type="ECO:0000313" key="11">
    <source>
        <dbReference type="Proteomes" id="UP000193558"/>
    </source>
</evidence>
<keyword evidence="4" id="KW-1003">Cell membrane</keyword>
<feature type="transmembrane region" description="Helical" evidence="9">
    <location>
        <begin position="223"/>
        <end position="244"/>
    </location>
</feature>
<dbReference type="InterPro" id="IPR004685">
    <property type="entry name" value="Brnchd-chn_aa_trnsp_Livcs"/>
</dbReference>
<evidence type="ECO:0000256" key="1">
    <source>
        <dbReference type="ARBA" id="ARBA00004651"/>
    </source>
</evidence>
<dbReference type="Pfam" id="PF05525">
    <property type="entry name" value="Branch_AA_trans"/>
    <property type="match status" value="1"/>
</dbReference>
<evidence type="ECO:0000256" key="2">
    <source>
        <dbReference type="ARBA" id="ARBA00008540"/>
    </source>
</evidence>
<dbReference type="GO" id="GO:0015188">
    <property type="term" value="F:L-isoleucine transmembrane transporter activity"/>
    <property type="evidence" value="ECO:0007669"/>
    <property type="project" value="TreeGrafter"/>
</dbReference>
<dbReference type="GO" id="GO:0015818">
    <property type="term" value="P:isoleucine transport"/>
    <property type="evidence" value="ECO:0007669"/>
    <property type="project" value="TreeGrafter"/>
</dbReference>
<evidence type="ECO:0000256" key="8">
    <source>
        <dbReference type="ARBA" id="ARBA00023136"/>
    </source>
</evidence>